<dbReference type="InterPro" id="IPR001844">
    <property type="entry name" value="Cpn60/GroEL"/>
</dbReference>
<proteinExistence type="inferred from homology"/>
<organism evidence="3 4">
    <name type="scientific">Ephemerocybe angulata</name>
    <dbReference type="NCBI Taxonomy" id="980116"/>
    <lineage>
        <taxon>Eukaryota</taxon>
        <taxon>Fungi</taxon>
        <taxon>Dikarya</taxon>
        <taxon>Basidiomycota</taxon>
        <taxon>Agaricomycotina</taxon>
        <taxon>Agaricomycetes</taxon>
        <taxon>Agaricomycetidae</taxon>
        <taxon>Agaricales</taxon>
        <taxon>Agaricineae</taxon>
        <taxon>Psathyrellaceae</taxon>
        <taxon>Ephemerocybe</taxon>
    </lineage>
</organism>
<dbReference type="OrthoDB" id="3106667at2759"/>
<dbReference type="Gene3D" id="3.50.7.10">
    <property type="entry name" value="GroEL"/>
    <property type="match status" value="1"/>
</dbReference>
<comment type="similarity">
    <text evidence="1">Belongs to the chaperonin (HSP60) family.</text>
</comment>
<gene>
    <name evidence="3" type="ORF">DFP72DRAFT_454452</name>
</gene>
<dbReference type="EMBL" id="JACGCI010000044">
    <property type="protein sequence ID" value="KAF6752501.1"/>
    <property type="molecule type" value="Genomic_DNA"/>
</dbReference>
<name>A0A8H6HTI0_9AGAR</name>
<dbReference type="GO" id="GO:0140662">
    <property type="term" value="F:ATP-dependent protein folding chaperone"/>
    <property type="evidence" value="ECO:0007669"/>
    <property type="project" value="InterPro"/>
</dbReference>
<accession>A0A8H6HTI0</accession>
<sequence length="207" mass="23057">MELHRYSQVTQSACNVCHHHSEDWPVRLFVNSSTCVGTLIVEVVERIRKVGDITLKEGGRINMRLGSRRMCGSTGGTLRRSPIFEPFSHSRPSVYLTSHVLPPLLILPPSRCKSVDFEEKIVLSETKISLLQDILSTLEAAALLRRSLPIITEDVGGEALTICILSELRGYLQVAAVAWRYRKSILDAIALLMDRGDFKHHLVGGKA</sequence>
<dbReference type="Proteomes" id="UP000521943">
    <property type="component" value="Unassembled WGS sequence"/>
</dbReference>
<dbReference type="InterPro" id="IPR027409">
    <property type="entry name" value="GroEL-like_apical_dom_sf"/>
</dbReference>
<evidence type="ECO:0000313" key="3">
    <source>
        <dbReference type="EMBL" id="KAF6752501.1"/>
    </source>
</evidence>
<dbReference type="AlphaFoldDB" id="A0A8H6HTI0"/>
<comment type="caution">
    <text evidence="3">The sequence shown here is derived from an EMBL/GenBank/DDBJ whole genome shotgun (WGS) entry which is preliminary data.</text>
</comment>
<evidence type="ECO:0000256" key="1">
    <source>
        <dbReference type="ARBA" id="ARBA00006607"/>
    </source>
</evidence>
<keyword evidence="4" id="KW-1185">Reference proteome</keyword>
<keyword evidence="2" id="KW-0143">Chaperone</keyword>
<dbReference type="GO" id="GO:0042026">
    <property type="term" value="P:protein refolding"/>
    <property type="evidence" value="ECO:0007669"/>
    <property type="project" value="InterPro"/>
</dbReference>
<protein>
    <submittedName>
        <fullName evidence="3">Uncharacterized protein</fullName>
    </submittedName>
</protein>
<dbReference type="PANTHER" id="PTHR45633">
    <property type="entry name" value="60 KDA HEAT SHOCK PROTEIN, MITOCHONDRIAL"/>
    <property type="match status" value="1"/>
</dbReference>
<dbReference type="SUPFAM" id="SSF52029">
    <property type="entry name" value="GroEL apical domain-like"/>
    <property type="match status" value="1"/>
</dbReference>
<reference evidence="3 4" key="1">
    <citation type="submission" date="2020-07" db="EMBL/GenBank/DDBJ databases">
        <title>Comparative genomics of pyrophilous fungi reveals a link between fire events and developmental genes.</title>
        <authorList>
            <consortium name="DOE Joint Genome Institute"/>
            <person name="Steindorff A.S."/>
            <person name="Carver A."/>
            <person name="Calhoun S."/>
            <person name="Stillman K."/>
            <person name="Liu H."/>
            <person name="Lipzen A."/>
            <person name="Pangilinan J."/>
            <person name="Labutti K."/>
            <person name="Bruns T.D."/>
            <person name="Grigoriev I.V."/>
        </authorList>
    </citation>
    <scope>NUCLEOTIDE SEQUENCE [LARGE SCALE GENOMIC DNA]</scope>
    <source>
        <strain evidence="3 4">CBS 144469</strain>
    </source>
</reference>
<evidence type="ECO:0000313" key="4">
    <source>
        <dbReference type="Proteomes" id="UP000521943"/>
    </source>
</evidence>
<evidence type="ECO:0000256" key="2">
    <source>
        <dbReference type="ARBA" id="ARBA00023186"/>
    </source>
</evidence>